<proteinExistence type="predicted"/>
<sequence>MTNKIKVIKNSDKLSAAFSAYNSLLNIEYEIIIKNGGCIESFAEKKFSAPTACNLEKEILISFFKENFYHLTGLHHSNLTKLTQYNRNGKTQANFYDDVKNGKVTDEDLQNSERKDYILQRLEILSSLETIIDRASNLRDYDGFLYVENKKNGVVKGKEKIGAANCFIYNNENDLIFPEADNIFIFFSLNGVKTYPTKQPRYLSYCTNPCSIVFKENVEEEDYNRGHNRLTVLVRKKDYANNKRETLYIAPGYVVNRMNIIKKELEYYKADKNRFEAVLRHPKATEEFKKELLSFMESL</sequence>
<dbReference type="InterPro" id="IPR041420">
    <property type="entry name" value="PBECR4"/>
</dbReference>
<evidence type="ECO:0000259" key="1">
    <source>
        <dbReference type="Pfam" id="PF18813"/>
    </source>
</evidence>
<dbReference type="AlphaFoldDB" id="A0A7W8GA28"/>
<name>A0A7W8GA28_9SPIR</name>
<gene>
    <name evidence="2" type="ORF">HNP76_001982</name>
</gene>
<evidence type="ECO:0000313" key="2">
    <source>
        <dbReference type="EMBL" id="MBB5226601.1"/>
    </source>
</evidence>
<dbReference type="EMBL" id="JACHFQ010000006">
    <property type="protein sequence ID" value="MBB5226601.1"/>
    <property type="molecule type" value="Genomic_DNA"/>
</dbReference>
<reference evidence="2 3" key="1">
    <citation type="submission" date="2020-08" db="EMBL/GenBank/DDBJ databases">
        <title>Genomic Encyclopedia of Type Strains, Phase IV (KMG-IV): sequencing the most valuable type-strain genomes for metagenomic binning, comparative biology and taxonomic classification.</title>
        <authorList>
            <person name="Goeker M."/>
        </authorList>
    </citation>
    <scope>NUCLEOTIDE SEQUENCE [LARGE SCALE GENOMIC DNA]</scope>
    <source>
        <strain evidence="2 3">DSM 103462</strain>
    </source>
</reference>
<feature type="domain" description="Phage-Barnase-EndoU-ColicinE5/D-RelE like nuclease 4" evidence="1">
    <location>
        <begin position="14"/>
        <end position="243"/>
    </location>
</feature>
<keyword evidence="3" id="KW-1185">Reference proteome</keyword>
<evidence type="ECO:0000313" key="3">
    <source>
        <dbReference type="Proteomes" id="UP000518887"/>
    </source>
</evidence>
<dbReference type="RefSeq" id="WP_184660029.1">
    <property type="nucleotide sequence ID" value="NZ_CP031518.1"/>
</dbReference>
<dbReference type="Pfam" id="PF18813">
    <property type="entry name" value="PBECR4"/>
    <property type="match status" value="1"/>
</dbReference>
<dbReference type="Proteomes" id="UP000518887">
    <property type="component" value="Unassembled WGS sequence"/>
</dbReference>
<organism evidence="2 3">
    <name type="scientific">Treponema ruminis</name>
    <dbReference type="NCBI Taxonomy" id="744515"/>
    <lineage>
        <taxon>Bacteria</taxon>
        <taxon>Pseudomonadati</taxon>
        <taxon>Spirochaetota</taxon>
        <taxon>Spirochaetia</taxon>
        <taxon>Spirochaetales</taxon>
        <taxon>Treponemataceae</taxon>
        <taxon>Treponema</taxon>
    </lineage>
</organism>
<comment type="caution">
    <text evidence="2">The sequence shown here is derived from an EMBL/GenBank/DDBJ whole genome shotgun (WGS) entry which is preliminary data.</text>
</comment>
<accession>A0A7W8GA28</accession>
<protein>
    <recommendedName>
        <fullName evidence="1">Phage-Barnase-EndoU-ColicinE5/D-RelE like nuclease 4 domain-containing protein</fullName>
    </recommendedName>
</protein>